<evidence type="ECO:0000313" key="1">
    <source>
        <dbReference type="EMBL" id="KAG0139296.1"/>
    </source>
</evidence>
<dbReference type="AlphaFoldDB" id="A0A9P6T558"/>
<organism evidence="1 2">
    <name type="scientific">Cronartium quercuum f. sp. fusiforme G11</name>
    <dbReference type="NCBI Taxonomy" id="708437"/>
    <lineage>
        <taxon>Eukaryota</taxon>
        <taxon>Fungi</taxon>
        <taxon>Dikarya</taxon>
        <taxon>Basidiomycota</taxon>
        <taxon>Pucciniomycotina</taxon>
        <taxon>Pucciniomycetes</taxon>
        <taxon>Pucciniales</taxon>
        <taxon>Coleosporiaceae</taxon>
        <taxon>Cronartium</taxon>
    </lineage>
</organism>
<name>A0A9P6T558_9BASI</name>
<feature type="non-terminal residue" evidence="1">
    <location>
        <position position="110"/>
    </location>
</feature>
<dbReference type="EMBL" id="MU167643">
    <property type="protein sequence ID" value="KAG0139296.1"/>
    <property type="molecule type" value="Genomic_DNA"/>
</dbReference>
<gene>
    <name evidence="1" type="ORF">CROQUDRAFT_666716</name>
</gene>
<proteinExistence type="predicted"/>
<dbReference type="OrthoDB" id="2533168at2759"/>
<comment type="caution">
    <text evidence="1">The sequence shown here is derived from an EMBL/GenBank/DDBJ whole genome shotgun (WGS) entry which is preliminary data.</text>
</comment>
<reference evidence="1" key="1">
    <citation type="submission" date="2013-11" db="EMBL/GenBank/DDBJ databases">
        <title>Genome sequence of the fusiform rust pathogen reveals effectors for host alternation and coevolution with pine.</title>
        <authorList>
            <consortium name="DOE Joint Genome Institute"/>
            <person name="Smith K."/>
            <person name="Pendleton A."/>
            <person name="Kubisiak T."/>
            <person name="Anderson C."/>
            <person name="Salamov A."/>
            <person name="Aerts A."/>
            <person name="Riley R."/>
            <person name="Clum A."/>
            <person name="Lindquist E."/>
            <person name="Ence D."/>
            <person name="Campbell M."/>
            <person name="Kronenberg Z."/>
            <person name="Feau N."/>
            <person name="Dhillon B."/>
            <person name="Hamelin R."/>
            <person name="Burleigh J."/>
            <person name="Smith J."/>
            <person name="Yandell M."/>
            <person name="Nelson C."/>
            <person name="Grigoriev I."/>
            <person name="Davis J."/>
        </authorList>
    </citation>
    <scope>NUCLEOTIDE SEQUENCE</scope>
    <source>
        <strain evidence="1">G11</strain>
    </source>
</reference>
<dbReference type="Proteomes" id="UP000886653">
    <property type="component" value="Unassembled WGS sequence"/>
</dbReference>
<protein>
    <submittedName>
        <fullName evidence="1">Uncharacterized protein</fullName>
    </submittedName>
</protein>
<keyword evidence="2" id="KW-1185">Reference proteome</keyword>
<accession>A0A9P6T558</accession>
<sequence length="110" mass="13002">MPDSHRIRFVGFCARREVEELMKTQAINLFESKLKEVEVYADQLEYQAKWLNQINQSQSNIIIPIEVRKVNQFGNNKVIWATNTSKKKNSTESEYNHRFMIGPEPSWLKN</sequence>
<evidence type="ECO:0000313" key="2">
    <source>
        <dbReference type="Proteomes" id="UP000886653"/>
    </source>
</evidence>